<dbReference type="PANTHER" id="PTHR13504:SF38">
    <property type="entry name" value="FIDO DOMAIN-CONTAINING PROTEIN"/>
    <property type="match status" value="1"/>
</dbReference>
<dbReference type="Pfam" id="PF02661">
    <property type="entry name" value="Fic"/>
    <property type="match status" value="1"/>
</dbReference>
<reference evidence="5 6" key="1">
    <citation type="submission" date="2016-11" db="EMBL/GenBank/DDBJ databases">
        <authorList>
            <person name="Jaros S."/>
            <person name="Januszkiewicz K."/>
            <person name="Wedrychowicz H."/>
        </authorList>
    </citation>
    <scope>NUCLEOTIDE SEQUENCE [LARGE SCALE GENOMIC DNA]</scope>
    <source>
        <strain evidence="5 6">DSM 19022</strain>
    </source>
</reference>
<dbReference type="OrthoDB" id="9813719at2"/>
<organism evidence="5 6">
    <name type="scientific">Lutispora thermophila DSM 19022</name>
    <dbReference type="NCBI Taxonomy" id="1122184"/>
    <lineage>
        <taxon>Bacteria</taxon>
        <taxon>Bacillati</taxon>
        <taxon>Bacillota</taxon>
        <taxon>Clostridia</taxon>
        <taxon>Lutisporales</taxon>
        <taxon>Lutisporaceae</taxon>
        <taxon>Lutispora</taxon>
    </lineage>
</organism>
<feature type="binding site" evidence="2">
    <location>
        <begin position="216"/>
        <end position="217"/>
    </location>
    <ligand>
        <name>ATP</name>
        <dbReference type="ChEBI" id="CHEBI:30616"/>
    </ligand>
</feature>
<dbReference type="RefSeq" id="WP_073027805.1">
    <property type="nucleotide sequence ID" value="NZ_FQZS01000036.1"/>
</dbReference>
<name>A0A1M6IPL0_9FIRM</name>
<accession>A0A1M6IPL0</accession>
<dbReference type="AlphaFoldDB" id="A0A1M6IPL0"/>
<feature type="active site" evidence="1">
    <location>
        <position position="178"/>
    </location>
</feature>
<evidence type="ECO:0000256" key="3">
    <source>
        <dbReference type="PIRSR" id="PIRSR640198-3"/>
    </source>
</evidence>
<dbReference type="GO" id="GO:0005524">
    <property type="term" value="F:ATP binding"/>
    <property type="evidence" value="ECO:0007669"/>
    <property type="project" value="UniProtKB-KW"/>
</dbReference>
<evidence type="ECO:0000256" key="1">
    <source>
        <dbReference type="PIRSR" id="PIRSR640198-1"/>
    </source>
</evidence>
<feature type="binding site" evidence="2">
    <location>
        <begin position="182"/>
        <end position="189"/>
    </location>
    <ligand>
        <name>ATP</name>
        <dbReference type="ChEBI" id="CHEBI:30616"/>
    </ligand>
</feature>
<dbReference type="SUPFAM" id="SSF140931">
    <property type="entry name" value="Fic-like"/>
    <property type="match status" value="1"/>
</dbReference>
<keyword evidence="2" id="KW-0067">ATP-binding</keyword>
<dbReference type="InterPro" id="IPR036597">
    <property type="entry name" value="Fido-like_dom_sf"/>
</dbReference>
<sequence>MKKRSFERIDYLKGLLDDRRPLDKVVVDKLKEYYKVEIVYNSNAIEGNTLTRFETKMVIEQGLTIGEKGLKNYLEAVNLSEAMDFIEELVSNKEPLTETVLKQIHYIVLKETVKYNSQYAGTYRNLPVEISGSDFKPPQPYLVQPQMEELFQWYGDNKNRLHPVELAALFHFKLVSIHPFIDGNGRTARLIMNFILMQNGYPPAVVKADEKDKAAYYKTLEHGQTTGDVEPFIEFICTCVEKTLEGYLERIGVIYDKAESQGQAFRSNRNRENSLEI</sequence>
<dbReference type="InterPro" id="IPR003812">
    <property type="entry name" value="Fido"/>
</dbReference>
<proteinExistence type="predicted"/>
<dbReference type="PANTHER" id="PTHR13504">
    <property type="entry name" value="FIDO DOMAIN-CONTAINING PROTEIN DDB_G0283145"/>
    <property type="match status" value="1"/>
</dbReference>
<dbReference type="PROSITE" id="PS51459">
    <property type="entry name" value="FIDO"/>
    <property type="match status" value="1"/>
</dbReference>
<evidence type="ECO:0000256" key="2">
    <source>
        <dbReference type="PIRSR" id="PIRSR640198-2"/>
    </source>
</evidence>
<evidence type="ECO:0000313" key="5">
    <source>
        <dbReference type="EMBL" id="SHJ36372.1"/>
    </source>
</evidence>
<keyword evidence="6" id="KW-1185">Reference proteome</keyword>
<protein>
    <submittedName>
        <fullName evidence="5">Fic family protein</fullName>
    </submittedName>
</protein>
<evidence type="ECO:0000313" key="6">
    <source>
        <dbReference type="Proteomes" id="UP000184442"/>
    </source>
</evidence>
<dbReference type="STRING" id="1122184.SAMN02745176_03348"/>
<evidence type="ECO:0000259" key="4">
    <source>
        <dbReference type="PROSITE" id="PS51459"/>
    </source>
</evidence>
<dbReference type="EMBL" id="FQZS01000036">
    <property type="protein sequence ID" value="SHJ36372.1"/>
    <property type="molecule type" value="Genomic_DNA"/>
</dbReference>
<feature type="domain" description="Fido" evidence="4">
    <location>
        <begin position="96"/>
        <end position="238"/>
    </location>
</feature>
<dbReference type="Proteomes" id="UP000184442">
    <property type="component" value="Unassembled WGS sequence"/>
</dbReference>
<dbReference type="InterPro" id="IPR040198">
    <property type="entry name" value="Fido_containing"/>
</dbReference>
<dbReference type="Gene3D" id="1.10.3290.10">
    <property type="entry name" value="Fido-like domain"/>
    <property type="match status" value="1"/>
</dbReference>
<gene>
    <name evidence="5" type="ORF">SAMN02745176_03348</name>
</gene>
<feature type="site" description="Important for autoinhibition of adenylyltransferase activity" evidence="3">
    <location>
        <position position="46"/>
    </location>
</feature>
<keyword evidence="2" id="KW-0547">Nucleotide-binding</keyword>